<feature type="transmembrane region" description="Helical" evidence="1">
    <location>
        <begin position="101"/>
        <end position="121"/>
    </location>
</feature>
<protein>
    <submittedName>
        <fullName evidence="3">3TM-type holin</fullName>
    </submittedName>
</protein>
<dbReference type="InterPro" id="IPR021497">
    <property type="entry name" value="GTA_holin_3TM"/>
</dbReference>
<feature type="chain" id="PRO_5045299676" evidence="2">
    <location>
        <begin position="18"/>
        <end position="162"/>
    </location>
</feature>
<name>A0ABW2KU02_9PROT</name>
<evidence type="ECO:0000256" key="1">
    <source>
        <dbReference type="SAM" id="Phobius"/>
    </source>
</evidence>
<feature type="signal peptide" evidence="2">
    <location>
        <begin position="1"/>
        <end position="17"/>
    </location>
</feature>
<keyword evidence="1" id="KW-0812">Transmembrane</keyword>
<feature type="transmembrane region" description="Helical" evidence="1">
    <location>
        <begin position="127"/>
        <end position="153"/>
    </location>
</feature>
<evidence type="ECO:0000256" key="2">
    <source>
        <dbReference type="SAM" id="SignalP"/>
    </source>
</evidence>
<keyword evidence="2" id="KW-0732">Signal</keyword>
<dbReference type="EMBL" id="JBHTCM010000005">
    <property type="protein sequence ID" value="MFC7332460.1"/>
    <property type="molecule type" value="Genomic_DNA"/>
</dbReference>
<comment type="caution">
    <text evidence="3">The sequence shown here is derived from an EMBL/GenBank/DDBJ whole genome shotgun (WGS) entry which is preliminary data.</text>
</comment>
<gene>
    <name evidence="3" type="ORF">ACFQPS_04745</name>
</gene>
<keyword evidence="1" id="KW-0472">Membrane</keyword>
<keyword evidence="4" id="KW-1185">Reference proteome</keyword>
<dbReference type="Pfam" id="PF11351">
    <property type="entry name" value="GTA_holin_3TM"/>
    <property type="match status" value="1"/>
</dbReference>
<evidence type="ECO:0000313" key="3">
    <source>
        <dbReference type="EMBL" id="MFC7332460.1"/>
    </source>
</evidence>
<evidence type="ECO:0000313" key="4">
    <source>
        <dbReference type="Proteomes" id="UP001596456"/>
    </source>
</evidence>
<organism evidence="3 4">
    <name type="scientific">Rhodocista pekingensis</name>
    <dbReference type="NCBI Taxonomy" id="201185"/>
    <lineage>
        <taxon>Bacteria</taxon>
        <taxon>Pseudomonadati</taxon>
        <taxon>Pseudomonadota</taxon>
        <taxon>Alphaproteobacteria</taxon>
        <taxon>Rhodospirillales</taxon>
        <taxon>Azospirillaceae</taxon>
        <taxon>Rhodocista</taxon>
    </lineage>
</organism>
<keyword evidence="1" id="KW-1133">Transmembrane helix</keyword>
<reference evidence="4" key="1">
    <citation type="journal article" date="2019" name="Int. J. Syst. Evol. Microbiol.">
        <title>The Global Catalogue of Microorganisms (GCM) 10K type strain sequencing project: providing services to taxonomists for standard genome sequencing and annotation.</title>
        <authorList>
            <consortium name="The Broad Institute Genomics Platform"/>
            <consortium name="The Broad Institute Genome Sequencing Center for Infectious Disease"/>
            <person name="Wu L."/>
            <person name="Ma J."/>
        </authorList>
    </citation>
    <scope>NUCLEOTIDE SEQUENCE [LARGE SCALE GENOMIC DNA]</scope>
    <source>
        <strain evidence="4">CGMCC 1.16275</strain>
    </source>
</reference>
<proteinExistence type="predicted"/>
<accession>A0ABW2KU02</accession>
<dbReference type="RefSeq" id="WP_012568248.1">
    <property type="nucleotide sequence ID" value="NZ_JBHTCM010000005.1"/>
</dbReference>
<sequence length="162" mass="17050">MIPALLAKLGLPLLVQAAGQGLARIDHPAARAAAEALTEVGTSIGAGAITPEQVAEANRHVERMAELESDEARTTLREVNASLRAEAASQDAYVRRMRPTFGYIMAVTWGAQMGSVAWITIADPPAAAGAVAALASLTTIWSVGLGVLGIYVYKRSEEKKPR</sequence>
<dbReference type="Proteomes" id="UP001596456">
    <property type="component" value="Unassembled WGS sequence"/>
</dbReference>